<protein>
    <submittedName>
        <fullName evidence="2">ImmA/IrrE family metallo-endopeptidase</fullName>
    </submittedName>
</protein>
<dbReference type="EMBL" id="JBCLUF010000044">
    <property type="protein sequence ID" value="MEY8663103.1"/>
    <property type="molecule type" value="Genomic_DNA"/>
</dbReference>
<keyword evidence="3" id="KW-1185">Reference proteome</keyword>
<gene>
    <name evidence="2" type="ORF">AALT52_09535</name>
</gene>
<dbReference type="Proteomes" id="UP001565236">
    <property type="component" value="Unassembled WGS sequence"/>
</dbReference>
<evidence type="ECO:0000313" key="3">
    <source>
        <dbReference type="Proteomes" id="UP001565236"/>
    </source>
</evidence>
<proteinExistence type="predicted"/>
<comment type="caution">
    <text evidence="2">The sequence shown here is derived from an EMBL/GenBank/DDBJ whole genome shotgun (WGS) entry which is preliminary data.</text>
</comment>
<organism evidence="2 3">
    <name type="scientific">Ligilactobacillus faecis</name>
    <dbReference type="NCBI Taxonomy" id="762833"/>
    <lineage>
        <taxon>Bacteria</taxon>
        <taxon>Bacillati</taxon>
        <taxon>Bacillota</taxon>
        <taxon>Bacilli</taxon>
        <taxon>Lactobacillales</taxon>
        <taxon>Lactobacillaceae</taxon>
        <taxon>Ligilactobacillus</taxon>
    </lineage>
</organism>
<dbReference type="Gene3D" id="1.10.10.2910">
    <property type="match status" value="1"/>
</dbReference>
<dbReference type="Pfam" id="PF06114">
    <property type="entry name" value="Peptidase_M78"/>
    <property type="match status" value="1"/>
</dbReference>
<dbReference type="RefSeq" id="WP_369943155.1">
    <property type="nucleotide sequence ID" value="NZ_JBCLUF010000044.1"/>
</dbReference>
<evidence type="ECO:0000313" key="2">
    <source>
        <dbReference type="EMBL" id="MEY8663103.1"/>
    </source>
</evidence>
<sequence length="164" mass="19265">MERLLELLVDLEQKSATLDIFELCQALDIEILYLELGDILGFKTTFYDVSLIYVDQDLSSAKQRFITAHELGHILLHQGIKPLLIHYKKQLTYVSKMEKEADRFAVLLTLCHYYLTTEQPLNEPDSLKKQLAIPKHLDYLWADLMETLRYEPTFLKILYKKSEL</sequence>
<dbReference type="InterPro" id="IPR010359">
    <property type="entry name" value="IrrE_HExxH"/>
</dbReference>
<accession>A0ABV4DTB6</accession>
<reference evidence="2 3" key="1">
    <citation type="submission" date="2024-03" db="EMBL/GenBank/DDBJ databases">
        <title>Mouse gut bacterial collection (mGBC) of GemPharmatech.</title>
        <authorList>
            <person name="He Y."/>
            <person name="Dong L."/>
            <person name="Wu D."/>
            <person name="Gao X."/>
            <person name="Lin Z."/>
        </authorList>
    </citation>
    <scope>NUCLEOTIDE SEQUENCE [LARGE SCALE GENOMIC DNA]</scope>
    <source>
        <strain evidence="2 3">15-30</strain>
    </source>
</reference>
<feature type="domain" description="IrrE N-terminal-like" evidence="1">
    <location>
        <begin position="24"/>
        <end position="108"/>
    </location>
</feature>
<evidence type="ECO:0000259" key="1">
    <source>
        <dbReference type="Pfam" id="PF06114"/>
    </source>
</evidence>
<name>A0ABV4DTB6_9LACO</name>